<keyword evidence="2 3" id="KW-0129">CBS domain</keyword>
<feature type="domain" description="CBS" evidence="5">
    <location>
        <begin position="329"/>
        <end position="386"/>
    </location>
</feature>
<protein>
    <recommendedName>
        <fullName evidence="5">CBS domain-containing protein</fullName>
    </recommendedName>
</protein>
<dbReference type="PANTHER" id="PTHR13780:SF36">
    <property type="entry name" value="CBS DOMAIN-CONTAINING PROTEIN"/>
    <property type="match status" value="1"/>
</dbReference>
<evidence type="ECO:0000256" key="4">
    <source>
        <dbReference type="SAM" id="MobiDB-lite"/>
    </source>
</evidence>
<feature type="region of interest" description="Disordered" evidence="4">
    <location>
        <begin position="240"/>
        <end position="282"/>
    </location>
</feature>
<dbReference type="PROSITE" id="PS51371">
    <property type="entry name" value="CBS"/>
    <property type="match status" value="2"/>
</dbReference>
<evidence type="ECO:0000256" key="3">
    <source>
        <dbReference type="PROSITE-ProRule" id="PRU00703"/>
    </source>
</evidence>
<gene>
    <name evidence="6" type="ORF">DBRI00130_LOCUS17398</name>
</gene>
<evidence type="ECO:0000259" key="5">
    <source>
        <dbReference type="PROSITE" id="PS51371"/>
    </source>
</evidence>
<feature type="compositionally biased region" description="Low complexity" evidence="4">
    <location>
        <begin position="44"/>
        <end position="68"/>
    </location>
</feature>
<dbReference type="Gene3D" id="3.10.580.10">
    <property type="entry name" value="CBS-domain"/>
    <property type="match status" value="4"/>
</dbReference>
<organism evidence="6">
    <name type="scientific">Ditylum brightwellii</name>
    <dbReference type="NCBI Taxonomy" id="49249"/>
    <lineage>
        <taxon>Eukaryota</taxon>
        <taxon>Sar</taxon>
        <taxon>Stramenopiles</taxon>
        <taxon>Ochrophyta</taxon>
        <taxon>Bacillariophyta</taxon>
        <taxon>Mediophyceae</taxon>
        <taxon>Lithodesmiophycidae</taxon>
        <taxon>Lithodesmiales</taxon>
        <taxon>Lithodesmiaceae</taxon>
        <taxon>Ditylum</taxon>
    </lineage>
</organism>
<accession>A0A7S4RH91</accession>
<evidence type="ECO:0000256" key="2">
    <source>
        <dbReference type="ARBA" id="ARBA00023122"/>
    </source>
</evidence>
<feature type="compositionally biased region" description="Low complexity" evidence="4">
    <location>
        <begin position="240"/>
        <end position="263"/>
    </location>
</feature>
<feature type="region of interest" description="Disordered" evidence="4">
    <location>
        <begin position="1"/>
        <end position="103"/>
    </location>
</feature>
<feature type="region of interest" description="Disordered" evidence="4">
    <location>
        <begin position="500"/>
        <end position="522"/>
    </location>
</feature>
<evidence type="ECO:0000256" key="1">
    <source>
        <dbReference type="ARBA" id="ARBA00022737"/>
    </source>
</evidence>
<reference evidence="6" key="1">
    <citation type="submission" date="2021-01" db="EMBL/GenBank/DDBJ databases">
        <authorList>
            <person name="Corre E."/>
            <person name="Pelletier E."/>
            <person name="Niang G."/>
            <person name="Scheremetjew M."/>
            <person name="Finn R."/>
            <person name="Kale V."/>
            <person name="Holt S."/>
            <person name="Cochrane G."/>
            <person name="Meng A."/>
            <person name="Brown T."/>
            <person name="Cohen L."/>
        </authorList>
    </citation>
    <scope>NUCLEOTIDE SEQUENCE</scope>
    <source>
        <strain evidence="6">GSO104</strain>
    </source>
</reference>
<dbReference type="Pfam" id="PF00571">
    <property type="entry name" value="CBS"/>
    <property type="match status" value="1"/>
</dbReference>
<dbReference type="EMBL" id="HBNS01021982">
    <property type="protein sequence ID" value="CAE4612020.1"/>
    <property type="molecule type" value="Transcribed_RNA"/>
</dbReference>
<feature type="compositionally biased region" description="Low complexity" evidence="4">
    <location>
        <begin position="270"/>
        <end position="282"/>
    </location>
</feature>
<dbReference type="SMART" id="SM00116">
    <property type="entry name" value="CBS"/>
    <property type="match status" value="4"/>
</dbReference>
<dbReference type="AlphaFoldDB" id="A0A7S4RH91"/>
<dbReference type="InterPro" id="IPR046342">
    <property type="entry name" value="CBS_dom_sf"/>
</dbReference>
<name>A0A7S4RH91_9STRA</name>
<evidence type="ECO:0000313" key="6">
    <source>
        <dbReference type="EMBL" id="CAE4612020.1"/>
    </source>
</evidence>
<dbReference type="PANTHER" id="PTHR13780">
    <property type="entry name" value="AMP-ACTIVATED PROTEIN KINASE, GAMMA REGULATORY SUBUNIT"/>
    <property type="match status" value="1"/>
</dbReference>
<proteinExistence type="predicted"/>
<keyword evidence="1" id="KW-0677">Repeat</keyword>
<sequence length="629" mass="69873">MYHFYQSAAPLTSDVLGDEDENGNSNEKKECGAASEAQPKPILSSATTESIPSESATAAAASKSIVGKTDVKGKVDKTTPRTEISSPIAKKGRNSSPTTSKTSKAALALRQVLEHYKVCDVVRYLETLMGIPSSHGDDTVHRTNNSSFREGSQIIELDSSMTPLEASTVLWEGNVLGAPVWDEREQRYVGFFDMRNMLQVITESATIVQHNKLNAPSQQQQQLQKKKGPKFHSVFANELNRSSTKNSSSAANAHGNGTKSSSSPKPPPKSSSAPAVGAASSTSYNETFHRNESFDSFTYTPHHHHYANSFRPTPIDEISTHYNTINAIASKHRFYSCNRETNLDDLCLVLSMLGCHRMPIVDDRRVVSIISQSALVTFLNDKLHPSEKKEEDAKSKNDVSQRKKLNPSLDETLDEAGLLYQRNVISVKHTQSALETFQILLKSKLSGVAVIDAKTDKLVDCTSAKDIKRAALDEGRTSMDLPIWKYLQVVRENELEMQEKRQSMLSSKEQSSFHSEDSSSLVENNSQFMEEMDQDESEQEEEEDKYNGKAVEMQKNNNGNHEKQEQECRACHVQKHVTVGVILSILARTKSHRVFVVDECRKPIGVVSVTNIINFALGRPQIAEDHPMD</sequence>
<feature type="domain" description="CBS" evidence="5">
    <location>
        <begin position="420"/>
        <end position="478"/>
    </location>
</feature>
<dbReference type="SUPFAM" id="SSF54631">
    <property type="entry name" value="CBS-domain pair"/>
    <property type="match status" value="2"/>
</dbReference>
<feature type="compositionally biased region" description="Basic and acidic residues" evidence="4">
    <location>
        <begin position="69"/>
        <end position="80"/>
    </location>
</feature>
<dbReference type="InterPro" id="IPR050511">
    <property type="entry name" value="AMPK_gamma/SDS23_families"/>
</dbReference>
<feature type="compositionally biased region" description="Low complexity" evidence="4">
    <location>
        <begin position="506"/>
        <end position="522"/>
    </location>
</feature>
<dbReference type="InterPro" id="IPR000644">
    <property type="entry name" value="CBS_dom"/>
</dbReference>